<dbReference type="Proteomes" id="UP000294998">
    <property type="component" value="Unassembled WGS sequence"/>
</dbReference>
<gene>
    <name evidence="1" type="ORF">EGH31_1507</name>
</gene>
<sequence>MSTTQLGNAKKIIDDNYEENPNSFLHDFCHNSFFSKEKFEEYLDAIGYLIAVDYQRYKFDRVKLVQINDIQAQILIYLGYHKDPSDVIFIENLPEYINEGIITPLRERTNSYNSGFFNRDVFDYIIKNKHK</sequence>
<name>A0AAQ1YLP4_HAEHA</name>
<proteinExistence type="predicted"/>
<dbReference type="EMBL" id="RWKG01000038">
    <property type="protein sequence ID" value="TDN40984.1"/>
    <property type="molecule type" value="Genomic_DNA"/>
</dbReference>
<evidence type="ECO:0000313" key="2">
    <source>
        <dbReference type="Proteomes" id="UP000294998"/>
    </source>
</evidence>
<dbReference type="AlphaFoldDB" id="A0AAQ1YLP4"/>
<comment type="caution">
    <text evidence="1">The sequence shown here is derived from an EMBL/GenBank/DDBJ whole genome shotgun (WGS) entry which is preliminary data.</text>
</comment>
<reference evidence="1 2" key="1">
    <citation type="submission" date="2018-12" db="EMBL/GenBank/DDBJ databases">
        <authorList>
            <person name="Fluit A.C."/>
        </authorList>
    </citation>
    <scope>NUCLEOTIDE SEQUENCE [LARGE SCALE GENOMIC DNA]</scope>
    <source>
        <strain evidence="1 2">16-549009</strain>
    </source>
</reference>
<accession>A0AAQ1YLP4</accession>
<protein>
    <submittedName>
        <fullName evidence="1">Uncharacterized protein</fullName>
    </submittedName>
</protein>
<evidence type="ECO:0000313" key="1">
    <source>
        <dbReference type="EMBL" id="TDN40984.1"/>
    </source>
</evidence>
<dbReference type="RefSeq" id="WP_046950443.1">
    <property type="nucleotide sequence ID" value="NZ_LCTI01000058.1"/>
</dbReference>
<organism evidence="1 2">
    <name type="scientific">Haemophilus haemolyticus</name>
    <dbReference type="NCBI Taxonomy" id="726"/>
    <lineage>
        <taxon>Bacteria</taxon>
        <taxon>Pseudomonadati</taxon>
        <taxon>Pseudomonadota</taxon>
        <taxon>Gammaproteobacteria</taxon>
        <taxon>Pasteurellales</taxon>
        <taxon>Pasteurellaceae</taxon>
        <taxon>Haemophilus</taxon>
    </lineage>
</organism>